<organism evidence="2 3">
    <name type="scientific">Evansella vedderi</name>
    <dbReference type="NCBI Taxonomy" id="38282"/>
    <lineage>
        <taxon>Bacteria</taxon>
        <taxon>Bacillati</taxon>
        <taxon>Bacillota</taxon>
        <taxon>Bacilli</taxon>
        <taxon>Bacillales</taxon>
        <taxon>Bacillaceae</taxon>
        <taxon>Evansella</taxon>
    </lineage>
</organism>
<feature type="transmembrane region" description="Helical" evidence="1">
    <location>
        <begin position="369"/>
        <end position="392"/>
    </location>
</feature>
<evidence type="ECO:0000313" key="3">
    <source>
        <dbReference type="Proteomes" id="UP001230005"/>
    </source>
</evidence>
<accession>A0ABT9ZQ13</accession>
<gene>
    <name evidence="2" type="ORF">J2S74_000412</name>
</gene>
<dbReference type="EMBL" id="JAUSUG010000001">
    <property type="protein sequence ID" value="MDQ0253040.1"/>
    <property type="molecule type" value="Genomic_DNA"/>
</dbReference>
<dbReference type="InterPro" id="IPR029062">
    <property type="entry name" value="Class_I_gatase-like"/>
</dbReference>
<dbReference type="SUPFAM" id="SSF52317">
    <property type="entry name" value="Class I glutamine amidotransferase-like"/>
    <property type="match status" value="1"/>
</dbReference>
<protein>
    <submittedName>
        <fullName evidence="2">Uncharacterized protein</fullName>
    </submittedName>
</protein>
<comment type="caution">
    <text evidence="2">The sequence shown here is derived from an EMBL/GenBank/DDBJ whole genome shotgun (WGS) entry which is preliminary data.</text>
</comment>
<feature type="transmembrane region" description="Helical" evidence="1">
    <location>
        <begin position="404"/>
        <end position="423"/>
    </location>
</feature>
<dbReference type="Gene3D" id="3.40.50.880">
    <property type="match status" value="1"/>
</dbReference>
<keyword evidence="1" id="KW-0812">Transmembrane</keyword>
<evidence type="ECO:0000256" key="1">
    <source>
        <dbReference type="SAM" id="Phobius"/>
    </source>
</evidence>
<reference evidence="2 3" key="1">
    <citation type="submission" date="2023-07" db="EMBL/GenBank/DDBJ databases">
        <title>Genomic Encyclopedia of Type Strains, Phase IV (KMG-IV): sequencing the most valuable type-strain genomes for metagenomic binning, comparative biology and taxonomic classification.</title>
        <authorList>
            <person name="Goeker M."/>
        </authorList>
    </citation>
    <scope>NUCLEOTIDE SEQUENCE [LARGE SCALE GENOMIC DNA]</scope>
    <source>
        <strain evidence="2 3">DSM 9768</strain>
    </source>
</reference>
<proteinExistence type="predicted"/>
<keyword evidence="1" id="KW-1133">Transmembrane helix</keyword>
<dbReference type="RefSeq" id="WP_307321131.1">
    <property type="nucleotide sequence ID" value="NZ_JAUSUG010000001.1"/>
</dbReference>
<keyword evidence="1" id="KW-0472">Membrane</keyword>
<keyword evidence="3" id="KW-1185">Reference proteome</keyword>
<sequence length="793" mass="88120">MEQKSKKWNVLILFVLCLTFIVPLSSALAEGEERLTVSTEVGFDGKVKRQQGFPIAVTITNNGPDISGDLVISVAPGWNSSHGNIITAVDIPANSERTVRLSLPGHGDMHSYGMPNMNHIRFYEGGWQDGKEVKLAGQTRLPQRMYNEEDRLIGLFTEDPDVFNFLKTVRVPHGNAYTPIPIEPDKVPTVSMGLSMLDAIITDQFSMTNLTTEQLRAIQSWISNGGRLIVGADPGVQENLGLLSELLPMGENLHSETVSTDFFNEEDTREYPSDTVEFITGTLSDNTRVTKRTEEDLPIIAVRPFGNGEVIQLAFSPSDQTFAQWDGASRYWTDAVQPALNNSNVYYDSIYDRLTWGVARATNYFPSSFLPFSALVIVFVVYVLVIFPAIYFILKKMDKREHSWWILPALSLIVCLGIFGFGGKDRIAQPQLNEVTLLTVDEQGFGQGYGSLSLLSNRRGNYTIHLGEGSFAPFPILTGYSMNGALSNVGIRHQGDQVDVLYKDVEYWSIRNVSGPILSMDVGTLDGDLQINDQQVTGTLTNNTELAFFELLLMSGRQEVSLGSIQPGETIDVSFELTGSILTAPMWRNQPYNLSEDIGERRKDELLRSLHDLNMFTRGKPALIGFSEGNLLQASLAGQDALVERLNIIVQPLVVVDAVGGPFTLNTDDLMPFVYMMDGHGFVDSHDLELGGRSVYATAGTFAFEFTVPEELLGEETTFSDLEIKIRGSDNIDYEIYNIEEDRYEALGEVTIFDQPEKYIAEYGHIVIRVQKGDMPEEMPVPEVSLKGEISHD</sequence>
<name>A0ABT9ZQ13_9BACI</name>
<evidence type="ECO:0000313" key="2">
    <source>
        <dbReference type="EMBL" id="MDQ0253040.1"/>
    </source>
</evidence>
<dbReference type="Proteomes" id="UP001230005">
    <property type="component" value="Unassembled WGS sequence"/>
</dbReference>